<dbReference type="EMBL" id="CAJVPK010001515">
    <property type="protein sequence ID" value="CAG8589470.1"/>
    <property type="molecule type" value="Genomic_DNA"/>
</dbReference>
<feature type="modified residue" description="1-thioglycine; alternate" evidence="6">
    <location>
        <position position="90"/>
    </location>
</feature>
<evidence type="ECO:0000256" key="3">
    <source>
        <dbReference type="ARBA" id="ARBA00022553"/>
    </source>
</evidence>
<dbReference type="GO" id="GO:1990133">
    <property type="term" value="C:molybdopterin adenylyltransferase complex"/>
    <property type="evidence" value="ECO:0007669"/>
    <property type="project" value="TreeGrafter"/>
</dbReference>
<reference evidence="7" key="1">
    <citation type="submission" date="2021-06" db="EMBL/GenBank/DDBJ databases">
        <authorList>
            <person name="Kallberg Y."/>
            <person name="Tangrot J."/>
            <person name="Rosling A."/>
        </authorList>
    </citation>
    <scope>NUCLEOTIDE SEQUENCE</scope>
    <source>
        <strain evidence="7">AZ414A</strain>
    </source>
</reference>
<dbReference type="InterPro" id="IPR028887">
    <property type="entry name" value="MOCS2A_euk"/>
</dbReference>
<evidence type="ECO:0000256" key="4">
    <source>
        <dbReference type="ARBA" id="ARBA00022741"/>
    </source>
</evidence>
<dbReference type="InterPro" id="IPR003749">
    <property type="entry name" value="ThiS/MoaD-like"/>
</dbReference>
<comment type="subunit">
    <text evidence="6">Heterotetramer; composed of 2 small (MOCS2A) and 2 large (MOCS2B) subunits.</text>
</comment>
<comment type="PTM">
    <text evidence="6">C-terminal thiocarboxylation occurs in 2 steps, it is first acyl-adenylated (-COAMP) via the hesA/moeB/thiF part of UBA4, then thiocarboxylated (-COSH) via the rhodanese domain of UBA4.</text>
</comment>
<dbReference type="GO" id="GO:0006777">
    <property type="term" value="P:Mo-molybdopterin cofactor biosynthetic process"/>
    <property type="evidence" value="ECO:0007669"/>
    <property type="project" value="UniProtKB-UniRule"/>
</dbReference>
<keyword evidence="2 6" id="KW-0963">Cytoplasm</keyword>
<name>A0A9N9GAZ5_9GLOM</name>
<evidence type="ECO:0000256" key="1">
    <source>
        <dbReference type="ARBA" id="ARBA00005046"/>
    </source>
</evidence>
<evidence type="ECO:0000313" key="7">
    <source>
        <dbReference type="EMBL" id="CAG8589470.1"/>
    </source>
</evidence>
<dbReference type="SUPFAM" id="SSF54285">
    <property type="entry name" value="MoaD/ThiS"/>
    <property type="match status" value="1"/>
</dbReference>
<dbReference type="HAMAP" id="MF_03051">
    <property type="entry name" value="MOCS2A"/>
    <property type="match status" value="1"/>
</dbReference>
<organism evidence="7 8">
    <name type="scientific">Diversispora eburnea</name>
    <dbReference type="NCBI Taxonomy" id="1213867"/>
    <lineage>
        <taxon>Eukaryota</taxon>
        <taxon>Fungi</taxon>
        <taxon>Fungi incertae sedis</taxon>
        <taxon>Mucoromycota</taxon>
        <taxon>Glomeromycotina</taxon>
        <taxon>Glomeromycetes</taxon>
        <taxon>Diversisporales</taxon>
        <taxon>Diversisporaceae</taxon>
        <taxon>Diversispora</taxon>
    </lineage>
</organism>
<keyword evidence="3 6" id="KW-0597">Phosphoprotein</keyword>
<dbReference type="Gene3D" id="3.10.20.30">
    <property type="match status" value="1"/>
</dbReference>
<dbReference type="GO" id="GO:1990140">
    <property type="term" value="C:molybdopterin synthase complex"/>
    <property type="evidence" value="ECO:0007669"/>
    <property type="project" value="UniProtKB-UniRule"/>
</dbReference>
<dbReference type="Pfam" id="PF02597">
    <property type="entry name" value="ThiS"/>
    <property type="match status" value="1"/>
</dbReference>
<comment type="function">
    <text evidence="6">Acts as a sulfur carrier required for molybdopterin biosynthesis. Component of the molybdopterin synthase complex that catalyzes the conversion of precursor Z into molybdopterin by mediating the incorporation of 2 sulfur atoms into precursor Z to generate a dithiolene group. In the complex, serves as sulfur donor by being thiocarboxylated (-COSH) at its C-terminus by UBA4. After interaction with MOCS2B, the sulfur is then transferred to precursor Z to form molybdopterin.</text>
</comment>
<protein>
    <recommendedName>
        <fullName evidence="6">Molybdopterin synthase sulfur carrier subunit</fullName>
    </recommendedName>
    <alternativeName>
        <fullName evidence="6">Molybdenum cofactor synthesis protein 2 small subunit</fullName>
    </alternativeName>
    <alternativeName>
        <fullName evidence="6">Molybdenum cofactor synthesis protein 2A</fullName>
        <shortName evidence="6">MOCS2A</shortName>
    </alternativeName>
    <alternativeName>
        <fullName evidence="6">Sulfur carrier protein MOCS2A</fullName>
    </alternativeName>
</protein>
<proteinExistence type="inferred from homology"/>
<evidence type="ECO:0000256" key="5">
    <source>
        <dbReference type="ARBA" id="ARBA00023150"/>
    </source>
</evidence>
<feature type="modified residue" description="Glycyl adenylate; alternate" evidence="6">
    <location>
        <position position="90"/>
    </location>
</feature>
<gene>
    <name evidence="7" type="ORF">DEBURN_LOCUS8981</name>
</gene>
<keyword evidence="5 6" id="KW-0501">Molybdenum cofactor biosynthesis</keyword>
<keyword evidence="8" id="KW-1185">Reference proteome</keyword>
<dbReference type="Proteomes" id="UP000789706">
    <property type="component" value="Unassembled WGS sequence"/>
</dbReference>
<comment type="pathway">
    <text evidence="1 6">Cofactor biosynthesis; molybdopterin biosynthesis.</text>
</comment>
<dbReference type="InterPro" id="IPR016155">
    <property type="entry name" value="Mopterin_synth/thiamin_S_b"/>
</dbReference>
<comment type="caution">
    <text evidence="7">The sequence shown here is derived from an EMBL/GenBank/DDBJ whole genome shotgun (WGS) entry which is preliminary data.</text>
</comment>
<comment type="subcellular location">
    <subcellularLocation>
        <location evidence="6">Cytoplasm</location>
    </subcellularLocation>
</comment>
<dbReference type="OrthoDB" id="5595860at2759"/>
<evidence type="ECO:0000256" key="2">
    <source>
        <dbReference type="ARBA" id="ARBA00022490"/>
    </source>
</evidence>
<dbReference type="FunFam" id="3.10.20.30:FF:000010">
    <property type="entry name" value="Molybdopterin synthase sulfur carrier subunit"/>
    <property type="match status" value="1"/>
</dbReference>
<dbReference type="InterPro" id="IPR044672">
    <property type="entry name" value="MOCS2A"/>
</dbReference>
<comment type="similarity">
    <text evidence="6">Belongs to the MoaD family. MOCS2A subfamily.</text>
</comment>
<dbReference type="PANTHER" id="PTHR33359:SF1">
    <property type="entry name" value="MOLYBDOPTERIN SYNTHASE SULFUR CARRIER SUBUNIT"/>
    <property type="match status" value="1"/>
</dbReference>
<evidence type="ECO:0000256" key="6">
    <source>
        <dbReference type="HAMAP-Rule" id="MF_03051"/>
    </source>
</evidence>
<evidence type="ECO:0000313" key="8">
    <source>
        <dbReference type="Proteomes" id="UP000789706"/>
    </source>
</evidence>
<dbReference type="InterPro" id="IPR012675">
    <property type="entry name" value="Beta-grasp_dom_sf"/>
</dbReference>
<dbReference type="GO" id="GO:0030366">
    <property type="term" value="F:molybdopterin synthase activity"/>
    <property type="evidence" value="ECO:0007669"/>
    <property type="project" value="UniProtKB-UniRule"/>
</dbReference>
<dbReference type="GO" id="GO:0000166">
    <property type="term" value="F:nucleotide binding"/>
    <property type="evidence" value="ECO:0007669"/>
    <property type="project" value="UniProtKB-KW"/>
</dbReference>
<sequence>MSKEFKVLYFASAKDATNLSSETISFPSSNPSSISLQELTQILKSRHKKLGKILEHSMYAINMKYVEIDDTSIFVKEGDEVAVIPPVSGG</sequence>
<dbReference type="AlphaFoldDB" id="A0A9N9GAZ5"/>
<keyword evidence="4 6" id="KW-0547">Nucleotide-binding</keyword>
<dbReference type="PANTHER" id="PTHR33359">
    <property type="entry name" value="MOLYBDOPTERIN SYNTHASE SULFUR CARRIER SUBUNIT"/>
    <property type="match status" value="1"/>
</dbReference>
<accession>A0A9N9GAZ5</accession>
<dbReference type="CDD" id="cd00754">
    <property type="entry name" value="Ubl_MoaD"/>
    <property type="match status" value="1"/>
</dbReference>